<dbReference type="RefSeq" id="WP_075380551.1">
    <property type="nucleotide sequence ID" value="NZ_CP015367.1"/>
</dbReference>
<sequence length="102" mass="10833">MHRCPAEEAEILSLFHTRIADRPAAGFVVATAEVEPDASAVGVQISDVACSPVQLVALAHELLGTASERVRAMRDANAFLDLICAIERAQAALDFTLPPDAH</sequence>
<keyword evidence="3" id="KW-1185">Reference proteome</keyword>
<gene>
    <name evidence="1" type="ORF">MCBMB27_02610</name>
    <name evidence="2" type="ORF">SAMN05192567_11257</name>
</gene>
<dbReference type="Proteomes" id="UP000199140">
    <property type="component" value="Unassembled WGS sequence"/>
</dbReference>
<evidence type="ECO:0000313" key="4">
    <source>
        <dbReference type="Proteomes" id="UP000199140"/>
    </source>
</evidence>
<dbReference type="KEGG" id="mphy:MCBMB27_02610"/>
<accession>A0AAE8HSJ4</accession>
<dbReference type="EMBL" id="FOPK01000012">
    <property type="protein sequence ID" value="SFH01860.1"/>
    <property type="molecule type" value="Genomic_DNA"/>
</dbReference>
<protein>
    <submittedName>
        <fullName evidence="2">Uncharacterized protein</fullName>
    </submittedName>
</protein>
<reference evidence="2 4" key="2">
    <citation type="submission" date="2016-10" db="EMBL/GenBank/DDBJ databases">
        <authorList>
            <person name="Varghese N."/>
            <person name="Submissions S."/>
        </authorList>
    </citation>
    <scope>NUCLEOTIDE SEQUENCE [LARGE SCALE GENOMIC DNA]</scope>
    <source>
        <strain evidence="2 4">CBMB27</strain>
    </source>
</reference>
<dbReference type="AlphaFoldDB" id="A0AAE8HSJ4"/>
<proteinExistence type="predicted"/>
<evidence type="ECO:0000313" key="3">
    <source>
        <dbReference type="Proteomes" id="UP000185487"/>
    </source>
</evidence>
<name>A0AAE8HSJ4_9HYPH</name>
<evidence type="ECO:0000313" key="2">
    <source>
        <dbReference type="EMBL" id="SFH01860.1"/>
    </source>
</evidence>
<evidence type="ECO:0000313" key="1">
    <source>
        <dbReference type="EMBL" id="APT31901.1"/>
    </source>
</evidence>
<reference evidence="1 3" key="1">
    <citation type="submission" date="2016-04" db="EMBL/GenBank/DDBJ databases">
        <title>Complete genome sequencing and analysis of CBMB27, Methylobacterium phyllosphaerae isolated from leaf tissues of rice (Oryza sativa L.).</title>
        <authorList>
            <person name="Lee Y."/>
            <person name="Hwangbo K."/>
            <person name="Chung H."/>
            <person name="Yoo J."/>
            <person name="Kim K.Y."/>
            <person name="Sa T.M."/>
            <person name="Um Y."/>
            <person name="Madhaiyan M."/>
        </authorList>
    </citation>
    <scope>NUCLEOTIDE SEQUENCE [LARGE SCALE GENOMIC DNA]</scope>
    <source>
        <strain evidence="1 3">CBMB27</strain>
    </source>
</reference>
<organism evidence="2 4">
    <name type="scientific">Methylobacterium phyllosphaerae</name>
    <dbReference type="NCBI Taxonomy" id="418223"/>
    <lineage>
        <taxon>Bacteria</taxon>
        <taxon>Pseudomonadati</taxon>
        <taxon>Pseudomonadota</taxon>
        <taxon>Alphaproteobacteria</taxon>
        <taxon>Hyphomicrobiales</taxon>
        <taxon>Methylobacteriaceae</taxon>
        <taxon>Methylobacterium</taxon>
    </lineage>
</organism>
<dbReference type="Proteomes" id="UP000185487">
    <property type="component" value="Chromosome"/>
</dbReference>
<dbReference type="EMBL" id="CP015367">
    <property type="protein sequence ID" value="APT31901.1"/>
    <property type="molecule type" value="Genomic_DNA"/>
</dbReference>